<feature type="chain" id="PRO_5043586083" evidence="2">
    <location>
        <begin position="27"/>
        <end position="886"/>
    </location>
</feature>
<keyword evidence="2" id="KW-0732">Signal</keyword>
<evidence type="ECO:0000256" key="2">
    <source>
        <dbReference type="SAM" id="SignalP"/>
    </source>
</evidence>
<dbReference type="Proteomes" id="UP001146793">
    <property type="component" value="Unassembled WGS sequence"/>
</dbReference>
<evidence type="ECO:0000313" key="4">
    <source>
        <dbReference type="Proteomes" id="UP001146793"/>
    </source>
</evidence>
<comment type="caution">
    <text evidence="3">The sequence shown here is derived from an EMBL/GenBank/DDBJ whole genome shotgun (WGS) entry which is preliminary data.</text>
</comment>
<accession>A0AAV7Y1C9</accession>
<dbReference type="EMBL" id="JANTQA010000076">
    <property type="protein sequence ID" value="KAJ3423533.1"/>
    <property type="molecule type" value="Genomic_DNA"/>
</dbReference>
<dbReference type="AlphaFoldDB" id="A0AAV7Y1C9"/>
<proteinExistence type="predicted"/>
<reference evidence="3" key="1">
    <citation type="submission" date="2022-08" db="EMBL/GenBank/DDBJ databases">
        <title>Novel sulphate-reducing endosymbionts in the free-living metamonad Anaeramoeba.</title>
        <authorList>
            <person name="Jerlstrom-Hultqvist J."/>
            <person name="Cepicka I."/>
            <person name="Gallot-Lavallee L."/>
            <person name="Salas-Leiva D."/>
            <person name="Curtis B.A."/>
            <person name="Zahonova K."/>
            <person name="Pipaliya S."/>
            <person name="Dacks J."/>
            <person name="Roger A.J."/>
        </authorList>
    </citation>
    <scope>NUCLEOTIDE SEQUENCE</scope>
    <source>
        <strain evidence="3">Busselton2</strain>
    </source>
</reference>
<gene>
    <name evidence="3" type="ORF">M0812_30064</name>
</gene>
<organism evidence="3 4">
    <name type="scientific">Anaeramoeba flamelloides</name>
    <dbReference type="NCBI Taxonomy" id="1746091"/>
    <lineage>
        <taxon>Eukaryota</taxon>
        <taxon>Metamonada</taxon>
        <taxon>Anaeramoebidae</taxon>
        <taxon>Anaeramoeba</taxon>
    </lineage>
</organism>
<evidence type="ECO:0000256" key="1">
    <source>
        <dbReference type="SAM" id="Phobius"/>
    </source>
</evidence>
<keyword evidence="1" id="KW-1133">Transmembrane helix</keyword>
<feature type="signal peptide" evidence="2">
    <location>
        <begin position="1"/>
        <end position="26"/>
    </location>
</feature>
<name>A0AAV7Y1C9_9EUKA</name>
<evidence type="ECO:0000313" key="3">
    <source>
        <dbReference type="EMBL" id="KAJ3423533.1"/>
    </source>
</evidence>
<keyword evidence="1" id="KW-0472">Membrane</keyword>
<keyword evidence="1" id="KW-0812">Transmembrane</keyword>
<sequence>MFSKKKLKANTLVFVLISLFFIQINGITLEEAVDNQDLTFTTGGDKNWFGQDEDSYYGGDAARSGNITDGQVTWMETTVNGNGSVSFYWKASSEYYDFLTFYIDGEETNEISGQTMSWVKFSHEIRTEGEHTLKWVYTKDVSYAYGEDCVWVDKLVFDPKKVNPDTGINLQEAVDNDDLIFATGGDIGWYGQNEDSYNGGDAARSGNGLSEDGEQSWMGTTVSGDGTVSFYWKTSSESASDYLTFYFDGEEIDEISGLGNWAESSYDFTGYGNHTMRWVYTKEESDGKGEDCGYVDKIKVSKKIEDKSIPLDEALDNLDLFIITGGDQNWYGQNVTYMNDHNAAKSGDIDDDGESWMETTVDGNGTVSFYWKVSSEGSFDFLEFYLDGELIDQISGKQDWNQFNYTIYSDGEHTLRWVYTKDESDTSRYDCGWVDKLIFDKNHFAPNENVPLGTALDNPDLTFTTYGDSNWFGQNEDSYYGGDAARSGEITNGSESWMETWVRGPGRVSFYWKVSSESDYDFLSFYDDDEDIDEISGEQDWIQFSYEVGYGYHNLRWAYTKDGTDREGEDCGWVDKLVFEKTEPKNVSLEEAVDNDDLNFTTGGDSNWFGQDEDSYYGGDAARSGGILGEQESWMETTVNGMGTVSFYWKVSSEYDWDFLTFYIDGKPMDQISGWNISWAKASYGIGFGGEHTLKWVYTKDECDREGDDCGWVDKVLFEKNNDTVIIPLAEALDNLNLTFTTGGDGITDWFGQNETSYYGGDAAISGYIGGYEKTWMATKVEGTGEVSFYWKVSSEYEFDFLIFYIDGEEIEKISGFEDWSEYKYKILDDGEHTLKWVYTKDEFDAEGDDCGWVDKVVFKKDTASLANNIFPYTLTFIFLLFFLLF</sequence>
<protein>
    <submittedName>
        <fullName evidence="3">Uncharacterized protein</fullName>
    </submittedName>
</protein>
<feature type="transmembrane region" description="Helical" evidence="1">
    <location>
        <begin position="866"/>
        <end position="885"/>
    </location>
</feature>